<organism evidence="1 2">
    <name type="scientific">Rosa chinensis</name>
    <name type="common">China rose</name>
    <dbReference type="NCBI Taxonomy" id="74649"/>
    <lineage>
        <taxon>Eukaryota</taxon>
        <taxon>Viridiplantae</taxon>
        <taxon>Streptophyta</taxon>
        <taxon>Embryophyta</taxon>
        <taxon>Tracheophyta</taxon>
        <taxon>Spermatophyta</taxon>
        <taxon>Magnoliopsida</taxon>
        <taxon>eudicotyledons</taxon>
        <taxon>Gunneridae</taxon>
        <taxon>Pentapetalae</taxon>
        <taxon>rosids</taxon>
        <taxon>fabids</taxon>
        <taxon>Rosales</taxon>
        <taxon>Rosaceae</taxon>
        <taxon>Rosoideae</taxon>
        <taxon>Rosoideae incertae sedis</taxon>
        <taxon>Rosa</taxon>
    </lineage>
</organism>
<evidence type="ECO:0000313" key="2">
    <source>
        <dbReference type="Proteomes" id="UP000238479"/>
    </source>
</evidence>
<name>A0A2P6RMN9_ROSCH</name>
<dbReference type="Gramene" id="PRQ47697">
    <property type="protein sequence ID" value="PRQ47697"/>
    <property type="gene ID" value="RchiOBHm_Chr2g0102551"/>
</dbReference>
<proteinExistence type="predicted"/>
<accession>A0A2P6RMN9</accession>
<sequence>MIDFRFILFTIRQIFSRYKCGERNERRRRGARGSGDGAARLKVFSSFWRTDRQRGSSGRYSSRFSPFIFG</sequence>
<keyword evidence="2" id="KW-1185">Reference proteome</keyword>
<dbReference type="AlphaFoldDB" id="A0A2P6RMN9"/>
<comment type="caution">
    <text evidence="1">The sequence shown here is derived from an EMBL/GenBank/DDBJ whole genome shotgun (WGS) entry which is preliminary data.</text>
</comment>
<gene>
    <name evidence="1" type="ORF">RchiOBHm_Chr2g0102551</name>
</gene>
<dbReference type="Proteomes" id="UP000238479">
    <property type="component" value="Chromosome 2"/>
</dbReference>
<evidence type="ECO:0000313" key="1">
    <source>
        <dbReference type="EMBL" id="PRQ47697.1"/>
    </source>
</evidence>
<reference evidence="1 2" key="1">
    <citation type="journal article" date="2018" name="Nat. Genet.">
        <title>The Rosa genome provides new insights in the design of modern roses.</title>
        <authorList>
            <person name="Bendahmane M."/>
        </authorList>
    </citation>
    <scope>NUCLEOTIDE SEQUENCE [LARGE SCALE GENOMIC DNA]</scope>
    <source>
        <strain evidence="2">cv. Old Blush</strain>
    </source>
</reference>
<protein>
    <submittedName>
        <fullName evidence="1">Uncharacterized protein</fullName>
    </submittedName>
</protein>
<dbReference type="EMBL" id="PDCK01000040">
    <property type="protein sequence ID" value="PRQ47697.1"/>
    <property type="molecule type" value="Genomic_DNA"/>
</dbReference>